<dbReference type="AlphaFoldDB" id="A0A8H6BEP3"/>
<feature type="compositionally biased region" description="Low complexity" evidence="1">
    <location>
        <begin position="455"/>
        <end position="464"/>
    </location>
</feature>
<protein>
    <submittedName>
        <fullName evidence="2">Uncharacterized protein</fullName>
    </submittedName>
</protein>
<feature type="compositionally biased region" description="Polar residues" evidence="1">
    <location>
        <begin position="209"/>
        <end position="225"/>
    </location>
</feature>
<dbReference type="GO" id="GO:0006396">
    <property type="term" value="P:RNA processing"/>
    <property type="evidence" value="ECO:0007669"/>
    <property type="project" value="InterPro"/>
</dbReference>
<feature type="region of interest" description="Disordered" evidence="1">
    <location>
        <begin position="192"/>
        <end position="225"/>
    </location>
</feature>
<accession>A0A8H6BEP3</accession>
<comment type="caution">
    <text evidence="2">The sequence shown here is derived from an EMBL/GenBank/DDBJ whole genome shotgun (WGS) entry which is preliminary data.</text>
</comment>
<sequence>MIDGSEHNPELKKNDGSTANNKVVGITVKMEESKDTKSPDNISDSGSVSTSESLKSSDKQSRHKSSNGATSVIRRRLHFTDEALWKRFTTRRLQLVESLSLSSKKASEQYDQINVCAHTLMSEFGFPDETLSEFDKLVRLAIQSVRRNKKRSEKRQALKILQEERKTKRIKFQQQRESSKFFSSLVYDDSEPTDAISDNEHGNAGSVASARSSTHSADGSIQGSSRLQSVGRFGGISSNSSFGHNGPTLSVHTDSHKRFASPSLSRLAINSLIAPIIPDHDKLPSIKKIPQSPEFEVSSQKILQQIKRSKTCYDFSCSSGSQDNTASYEMLEEMGSACLSAAILFTLEKWFDHLLLDSASYIKLRMKSDLTLSLIVKNLDKSSAEVNRLSNYVAAQLFKKLIGGCVKDFGFDSVLYPLCDIFRSVISKDYPLISKETKMHQWLSEQRRNGDGNDSISSANQSQSSEHHQFGTLSARESTFSDNGITSPSSLPSILASPVAHTINLPPISRALKTVIISFNGRDIKLFYSPQSNAPPTVVELITNSRTAFGISDTRRPLRIQNRKSGLFVNSDFELEKIFGDQSDKIELQLVFGSGKPAFLSLNTEPSKSAISSTPSFATHSSRILPPVIGTHHSSLLNHQAFTGNQLPLPETPSANGSLNSPSLHGYQRLA</sequence>
<reference evidence="2 3" key="1">
    <citation type="journal article" date="2020" name="Appl. Microbiol. Biotechnol.">
        <title>Targeted gene deletion in Brettanomyces bruxellensis with an expression-free CRISPR-Cas9 system.</title>
        <authorList>
            <person name="Varela C."/>
            <person name="Bartel C."/>
            <person name="Onetto C."/>
            <person name="Borneman A."/>
        </authorList>
    </citation>
    <scope>NUCLEOTIDE SEQUENCE [LARGE SCALE GENOMIC DNA]</scope>
    <source>
        <strain evidence="2 3">AWRI1613</strain>
    </source>
</reference>
<feature type="compositionally biased region" description="Polar residues" evidence="1">
    <location>
        <begin position="653"/>
        <end position="663"/>
    </location>
</feature>
<feature type="compositionally biased region" description="Polar residues" evidence="1">
    <location>
        <begin position="39"/>
        <end position="54"/>
    </location>
</feature>
<feature type="region of interest" description="Disordered" evidence="1">
    <location>
        <begin position="445"/>
        <end position="473"/>
    </location>
</feature>
<feature type="compositionally biased region" description="Basic and acidic residues" evidence="1">
    <location>
        <begin position="29"/>
        <end position="38"/>
    </location>
</feature>
<dbReference type="Pfam" id="PF04001">
    <property type="entry name" value="Vhr1"/>
    <property type="match status" value="1"/>
</dbReference>
<dbReference type="GO" id="GO:0004525">
    <property type="term" value="F:ribonuclease III activity"/>
    <property type="evidence" value="ECO:0007669"/>
    <property type="project" value="InterPro"/>
</dbReference>
<feature type="region of interest" description="Disordered" evidence="1">
    <location>
        <begin position="1"/>
        <end position="69"/>
    </location>
</feature>
<dbReference type="EMBL" id="JABCYN010000027">
    <property type="protein sequence ID" value="KAF6010303.1"/>
    <property type="molecule type" value="Genomic_DNA"/>
</dbReference>
<organism evidence="2 3">
    <name type="scientific">Dekkera bruxellensis</name>
    <name type="common">Brettanomyces custersii</name>
    <dbReference type="NCBI Taxonomy" id="5007"/>
    <lineage>
        <taxon>Eukaryota</taxon>
        <taxon>Fungi</taxon>
        <taxon>Dikarya</taxon>
        <taxon>Ascomycota</taxon>
        <taxon>Saccharomycotina</taxon>
        <taxon>Pichiomycetes</taxon>
        <taxon>Pichiales</taxon>
        <taxon>Pichiaceae</taxon>
        <taxon>Brettanomyces</taxon>
    </lineage>
</organism>
<dbReference type="SUPFAM" id="SSF69065">
    <property type="entry name" value="RNase III domain-like"/>
    <property type="match status" value="1"/>
</dbReference>
<proteinExistence type="predicted"/>
<dbReference type="InterPro" id="IPR007147">
    <property type="entry name" value="TF_Vhr"/>
</dbReference>
<feature type="compositionally biased region" description="Basic and acidic residues" evidence="1">
    <location>
        <begin position="1"/>
        <end position="15"/>
    </location>
</feature>
<gene>
    <name evidence="2" type="ORF">HII12_003010</name>
</gene>
<name>A0A8H6BEP3_DEKBR</name>
<dbReference type="InterPro" id="IPR036389">
    <property type="entry name" value="RNase_III_sf"/>
</dbReference>
<feature type="region of interest" description="Disordered" evidence="1">
    <location>
        <begin position="644"/>
        <end position="671"/>
    </location>
</feature>
<evidence type="ECO:0000313" key="2">
    <source>
        <dbReference type="EMBL" id="KAF6010303.1"/>
    </source>
</evidence>
<evidence type="ECO:0000313" key="3">
    <source>
        <dbReference type="Proteomes" id="UP000568158"/>
    </source>
</evidence>
<evidence type="ECO:0000256" key="1">
    <source>
        <dbReference type="SAM" id="MobiDB-lite"/>
    </source>
</evidence>
<dbReference type="Proteomes" id="UP000568158">
    <property type="component" value="Unassembled WGS sequence"/>
</dbReference>